<dbReference type="GO" id="GO:0006352">
    <property type="term" value="P:DNA-templated transcription initiation"/>
    <property type="evidence" value="ECO:0007669"/>
    <property type="project" value="InterPro"/>
</dbReference>
<evidence type="ECO:0000313" key="7">
    <source>
        <dbReference type="EMBL" id="QDV47448.1"/>
    </source>
</evidence>
<dbReference type="InterPro" id="IPR039425">
    <property type="entry name" value="RNA_pol_sigma-70-like"/>
</dbReference>
<dbReference type="Proteomes" id="UP000319004">
    <property type="component" value="Chromosome"/>
</dbReference>
<dbReference type="SUPFAM" id="SSF88946">
    <property type="entry name" value="Sigma2 domain of RNA polymerase sigma factors"/>
    <property type="match status" value="1"/>
</dbReference>
<dbReference type="InterPro" id="IPR013249">
    <property type="entry name" value="RNA_pol_sigma70_r4_t2"/>
</dbReference>
<evidence type="ECO:0000259" key="6">
    <source>
        <dbReference type="Pfam" id="PF08281"/>
    </source>
</evidence>
<dbReference type="Gene3D" id="1.10.10.10">
    <property type="entry name" value="Winged helix-like DNA-binding domain superfamily/Winged helix DNA-binding domain"/>
    <property type="match status" value="1"/>
</dbReference>
<gene>
    <name evidence="7" type="primary">ylaC</name>
    <name evidence="7" type="ORF">Enr13x_73570</name>
</gene>
<dbReference type="InterPro" id="IPR013325">
    <property type="entry name" value="RNA_pol_sigma_r2"/>
</dbReference>
<keyword evidence="4" id="KW-0804">Transcription</keyword>
<dbReference type="PANTHER" id="PTHR43133">
    <property type="entry name" value="RNA POLYMERASE ECF-TYPE SIGMA FACTO"/>
    <property type="match status" value="1"/>
</dbReference>
<dbReference type="InterPro" id="IPR007627">
    <property type="entry name" value="RNA_pol_sigma70_r2"/>
</dbReference>
<dbReference type="RefSeq" id="WP_145391563.1">
    <property type="nucleotide sequence ID" value="NZ_CP037423.1"/>
</dbReference>
<evidence type="ECO:0000313" key="8">
    <source>
        <dbReference type="Proteomes" id="UP000319004"/>
    </source>
</evidence>
<dbReference type="InterPro" id="IPR014284">
    <property type="entry name" value="RNA_pol_sigma-70_dom"/>
</dbReference>
<dbReference type="AlphaFoldDB" id="A0A518I2Y3"/>
<dbReference type="PANTHER" id="PTHR43133:SF51">
    <property type="entry name" value="RNA POLYMERASE SIGMA FACTOR"/>
    <property type="match status" value="1"/>
</dbReference>
<dbReference type="Pfam" id="PF08281">
    <property type="entry name" value="Sigma70_r4_2"/>
    <property type="match status" value="1"/>
</dbReference>
<dbReference type="NCBIfam" id="TIGR02937">
    <property type="entry name" value="sigma70-ECF"/>
    <property type="match status" value="1"/>
</dbReference>
<evidence type="ECO:0000259" key="5">
    <source>
        <dbReference type="Pfam" id="PF04542"/>
    </source>
</evidence>
<dbReference type="NCBIfam" id="TIGR02989">
    <property type="entry name" value="Sig-70_gvs1"/>
    <property type="match status" value="1"/>
</dbReference>
<keyword evidence="8" id="KW-1185">Reference proteome</keyword>
<name>A0A518I2Y3_9BACT</name>
<dbReference type="Gene3D" id="1.10.1740.10">
    <property type="match status" value="1"/>
</dbReference>
<dbReference type="GO" id="GO:0016987">
    <property type="term" value="F:sigma factor activity"/>
    <property type="evidence" value="ECO:0007669"/>
    <property type="project" value="UniProtKB-KW"/>
</dbReference>
<dbReference type="OrthoDB" id="263192at2"/>
<evidence type="ECO:0000256" key="3">
    <source>
        <dbReference type="ARBA" id="ARBA00023082"/>
    </source>
</evidence>
<comment type="similarity">
    <text evidence="1">Belongs to the sigma-70 factor family. ECF subfamily.</text>
</comment>
<sequence>MSEAPIHLDEHTLQVQTLFVQHQQAVMAFVLSLEPGIHDAEEIVQETFVTASRKAATWTAGTNFLAWACAIARFKTMGFQRDRGRQSRRLAEDVVELLAEHTEDDFSEFQGQVSALRECLRKLAPKSHELVNLRYHAGLMPEQIADEIDWTTNAVRVALTRARNTLRECLGRSGEKAL</sequence>
<dbReference type="SUPFAM" id="SSF88659">
    <property type="entry name" value="Sigma3 and sigma4 domains of RNA polymerase sigma factors"/>
    <property type="match status" value="1"/>
</dbReference>
<keyword evidence="3" id="KW-0731">Sigma factor</keyword>
<evidence type="ECO:0000256" key="1">
    <source>
        <dbReference type="ARBA" id="ARBA00010641"/>
    </source>
</evidence>
<feature type="domain" description="RNA polymerase sigma factor 70 region 4 type 2" evidence="6">
    <location>
        <begin position="115"/>
        <end position="166"/>
    </location>
</feature>
<accession>A0A518I2Y3</accession>
<keyword evidence="2" id="KW-0805">Transcription regulation</keyword>
<proteinExistence type="inferred from homology"/>
<feature type="domain" description="RNA polymerase sigma-70 region 2" evidence="5">
    <location>
        <begin position="18"/>
        <end position="85"/>
    </location>
</feature>
<dbReference type="KEGG" id="snep:Enr13x_73570"/>
<reference evidence="7 8" key="1">
    <citation type="submission" date="2019-03" db="EMBL/GenBank/DDBJ databases">
        <title>Deep-cultivation of Planctomycetes and their phenomic and genomic characterization uncovers novel biology.</title>
        <authorList>
            <person name="Wiegand S."/>
            <person name="Jogler M."/>
            <person name="Boedeker C."/>
            <person name="Pinto D."/>
            <person name="Vollmers J."/>
            <person name="Rivas-Marin E."/>
            <person name="Kohn T."/>
            <person name="Peeters S.H."/>
            <person name="Heuer A."/>
            <person name="Rast P."/>
            <person name="Oberbeckmann S."/>
            <person name="Bunk B."/>
            <person name="Jeske O."/>
            <person name="Meyerdierks A."/>
            <person name="Storesund J.E."/>
            <person name="Kallscheuer N."/>
            <person name="Luecker S."/>
            <person name="Lage O.M."/>
            <person name="Pohl T."/>
            <person name="Merkel B.J."/>
            <person name="Hornburger P."/>
            <person name="Mueller R.-W."/>
            <person name="Bruemmer F."/>
            <person name="Labrenz M."/>
            <person name="Spormann A.M."/>
            <person name="Op den Camp H."/>
            <person name="Overmann J."/>
            <person name="Amann R."/>
            <person name="Jetten M.S.M."/>
            <person name="Mascher T."/>
            <person name="Medema M.H."/>
            <person name="Devos D.P."/>
            <person name="Kaster A.-K."/>
            <person name="Ovreas L."/>
            <person name="Rohde M."/>
            <person name="Galperin M.Y."/>
            <person name="Jogler C."/>
        </authorList>
    </citation>
    <scope>NUCLEOTIDE SEQUENCE [LARGE SCALE GENOMIC DNA]</scope>
    <source>
        <strain evidence="7 8">Enr13</strain>
    </source>
</reference>
<dbReference type="InterPro" id="IPR014331">
    <property type="entry name" value="RNA_pol_sigma70_ECF_RHOBA"/>
</dbReference>
<dbReference type="Pfam" id="PF04542">
    <property type="entry name" value="Sigma70_r2"/>
    <property type="match status" value="1"/>
</dbReference>
<dbReference type="GO" id="GO:0003677">
    <property type="term" value="F:DNA binding"/>
    <property type="evidence" value="ECO:0007669"/>
    <property type="project" value="InterPro"/>
</dbReference>
<organism evidence="7 8">
    <name type="scientific">Stieleria neptunia</name>
    <dbReference type="NCBI Taxonomy" id="2527979"/>
    <lineage>
        <taxon>Bacteria</taxon>
        <taxon>Pseudomonadati</taxon>
        <taxon>Planctomycetota</taxon>
        <taxon>Planctomycetia</taxon>
        <taxon>Pirellulales</taxon>
        <taxon>Pirellulaceae</taxon>
        <taxon>Stieleria</taxon>
    </lineage>
</organism>
<evidence type="ECO:0000256" key="2">
    <source>
        <dbReference type="ARBA" id="ARBA00023015"/>
    </source>
</evidence>
<protein>
    <submittedName>
        <fullName evidence="7">RNA polymerase sigma factor YlaC</fullName>
    </submittedName>
</protein>
<dbReference type="EMBL" id="CP037423">
    <property type="protein sequence ID" value="QDV47448.1"/>
    <property type="molecule type" value="Genomic_DNA"/>
</dbReference>
<dbReference type="InterPro" id="IPR013324">
    <property type="entry name" value="RNA_pol_sigma_r3/r4-like"/>
</dbReference>
<evidence type="ECO:0000256" key="4">
    <source>
        <dbReference type="ARBA" id="ARBA00023163"/>
    </source>
</evidence>
<dbReference type="InterPro" id="IPR036388">
    <property type="entry name" value="WH-like_DNA-bd_sf"/>
</dbReference>